<dbReference type="Gene3D" id="3.30.54.20">
    <property type="match status" value="1"/>
</dbReference>
<dbReference type="Gene3D" id="3.30.980.10">
    <property type="entry name" value="Threonyl-trna Synthetase, Chain A, domain 2"/>
    <property type="match status" value="1"/>
</dbReference>
<dbReference type="SUPFAM" id="SSF55681">
    <property type="entry name" value="Class II aaRS and biotin synthetases"/>
    <property type="match status" value="1"/>
</dbReference>
<dbReference type="HAMAP" id="MF_00036_B">
    <property type="entry name" value="Ala_tRNA_synth_B"/>
    <property type="match status" value="1"/>
</dbReference>
<dbReference type="GO" id="GO:0000049">
    <property type="term" value="F:tRNA binding"/>
    <property type="evidence" value="ECO:0007669"/>
    <property type="project" value="UniProtKB-KW"/>
</dbReference>
<dbReference type="EMBL" id="AACSBQ010000002">
    <property type="protein sequence ID" value="EAL8902867.1"/>
    <property type="molecule type" value="Genomic_DNA"/>
</dbReference>
<evidence type="ECO:0000256" key="12">
    <source>
        <dbReference type="SAM" id="Coils"/>
    </source>
</evidence>
<keyword evidence="7 11" id="KW-0067">ATP-binding</keyword>
<dbReference type="AlphaFoldDB" id="A0A5L8Z6T2"/>
<dbReference type="PRINTS" id="PR00980">
    <property type="entry name" value="TRNASYNTHALA"/>
</dbReference>
<dbReference type="FunFam" id="3.30.54.20:FF:000001">
    <property type="entry name" value="Alanine--tRNA ligase"/>
    <property type="match status" value="1"/>
</dbReference>
<dbReference type="InterPro" id="IPR023033">
    <property type="entry name" value="Ala_tRNA_ligase_euk/bac"/>
</dbReference>
<dbReference type="InterPro" id="IPR018163">
    <property type="entry name" value="Thr/Ala-tRNA-synth_IIc_edit"/>
</dbReference>
<dbReference type="EC" id="6.1.1.7" evidence="11"/>
<evidence type="ECO:0000256" key="4">
    <source>
        <dbReference type="ARBA" id="ARBA00022723"/>
    </source>
</evidence>
<proteinExistence type="inferred from homology"/>
<feature type="binding site" evidence="11">
    <location>
        <position position="555"/>
    </location>
    <ligand>
        <name>Zn(2+)</name>
        <dbReference type="ChEBI" id="CHEBI:29105"/>
    </ligand>
</feature>
<dbReference type="SMART" id="SM00863">
    <property type="entry name" value="tRNA_SAD"/>
    <property type="match status" value="1"/>
</dbReference>
<dbReference type="SUPFAM" id="SSF50447">
    <property type="entry name" value="Translation proteins"/>
    <property type="match status" value="1"/>
</dbReference>
<keyword evidence="4 11" id="KW-0479">Metal-binding</keyword>
<dbReference type="InterPro" id="IPR018162">
    <property type="entry name" value="Ala-tRNA-ligase_IIc_anticod-bd"/>
</dbReference>
<dbReference type="Pfam" id="PF07973">
    <property type="entry name" value="tRNA_SAD"/>
    <property type="match status" value="1"/>
</dbReference>
<feature type="binding site" evidence="11">
    <location>
        <position position="551"/>
    </location>
    <ligand>
        <name>Zn(2+)</name>
        <dbReference type="ChEBI" id="CHEBI:29105"/>
    </ligand>
</feature>
<dbReference type="PANTHER" id="PTHR11777:SF9">
    <property type="entry name" value="ALANINE--TRNA LIGASE, CYTOPLASMIC"/>
    <property type="match status" value="1"/>
</dbReference>
<keyword evidence="12" id="KW-0175">Coiled coil</keyword>
<evidence type="ECO:0000256" key="2">
    <source>
        <dbReference type="ARBA" id="ARBA00022555"/>
    </source>
</evidence>
<dbReference type="InterPro" id="IPR003156">
    <property type="entry name" value="DHHA1_dom"/>
</dbReference>
<gene>
    <name evidence="11" type="primary">alaS</name>
    <name evidence="14" type="ORF">D0B03_00850</name>
</gene>
<evidence type="ECO:0000259" key="13">
    <source>
        <dbReference type="PROSITE" id="PS50860"/>
    </source>
</evidence>
<dbReference type="GO" id="GO:0004813">
    <property type="term" value="F:alanine-tRNA ligase activity"/>
    <property type="evidence" value="ECO:0007669"/>
    <property type="project" value="UniProtKB-UniRule"/>
</dbReference>
<dbReference type="Gene3D" id="3.10.310.40">
    <property type="match status" value="1"/>
</dbReference>
<keyword evidence="5 11" id="KW-0547">Nucleotide-binding</keyword>
<protein>
    <recommendedName>
        <fullName evidence="11">Alanine--tRNA ligase</fullName>
        <ecNumber evidence="11">6.1.1.7</ecNumber>
    </recommendedName>
    <alternativeName>
        <fullName evidence="11">Alanyl-tRNA synthetase</fullName>
        <shortName evidence="11">AlaRS</shortName>
    </alternativeName>
</protein>
<keyword evidence="10 11" id="KW-0030">Aminoacyl-tRNA synthetase</keyword>
<dbReference type="InterPro" id="IPR045864">
    <property type="entry name" value="aa-tRNA-synth_II/BPL/LPL"/>
</dbReference>
<accession>A0A5L8Z6T2</accession>
<dbReference type="FunFam" id="3.10.310.40:FF:000001">
    <property type="entry name" value="Alanine--tRNA ligase"/>
    <property type="match status" value="1"/>
</dbReference>
<comment type="function">
    <text evidence="11">Catalyzes the attachment of alanine to tRNA(Ala) in a two-step reaction: alanine is first activated by ATP to form Ala-AMP and then transferred to the acceptor end of tRNA(Ala). Also edits incorrectly charged Ser-tRNA(Ala) and Gly-tRNA(Ala) via its editing domain.</text>
</comment>
<feature type="domain" description="Alanyl-transfer RNA synthetases family profile" evidence="13">
    <location>
        <begin position="1"/>
        <end position="695"/>
    </location>
</feature>
<comment type="subcellular location">
    <subcellularLocation>
        <location evidence="11">Cytoplasm</location>
    </subcellularLocation>
</comment>
<evidence type="ECO:0000256" key="5">
    <source>
        <dbReference type="ARBA" id="ARBA00022741"/>
    </source>
</evidence>
<dbReference type="InterPro" id="IPR050058">
    <property type="entry name" value="Ala-tRNA_ligase"/>
</dbReference>
<comment type="caution">
    <text evidence="14">The sequence shown here is derived from an EMBL/GenBank/DDBJ whole genome shotgun (WGS) entry which is preliminary data.</text>
</comment>
<dbReference type="GO" id="GO:0045892">
    <property type="term" value="P:negative regulation of DNA-templated transcription"/>
    <property type="evidence" value="ECO:0007669"/>
    <property type="project" value="TreeGrafter"/>
</dbReference>
<dbReference type="GO" id="GO:0005524">
    <property type="term" value="F:ATP binding"/>
    <property type="evidence" value="ECO:0007669"/>
    <property type="project" value="UniProtKB-UniRule"/>
</dbReference>
<dbReference type="InterPro" id="IPR002318">
    <property type="entry name" value="Ala-tRNA-lgiase_IIc"/>
</dbReference>
<keyword evidence="8 11" id="KW-0694">RNA-binding</keyword>
<dbReference type="PROSITE" id="PS50860">
    <property type="entry name" value="AA_TRNA_LIGASE_II_ALA"/>
    <property type="match status" value="1"/>
</dbReference>
<comment type="catalytic activity">
    <reaction evidence="11">
        <text>tRNA(Ala) + L-alanine + ATP = L-alanyl-tRNA(Ala) + AMP + diphosphate</text>
        <dbReference type="Rhea" id="RHEA:12540"/>
        <dbReference type="Rhea" id="RHEA-COMP:9657"/>
        <dbReference type="Rhea" id="RHEA-COMP:9923"/>
        <dbReference type="ChEBI" id="CHEBI:30616"/>
        <dbReference type="ChEBI" id="CHEBI:33019"/>
        <dbReference type="ChEBI" id="CHEBI:57972"/>
        <dbReference type="ChEBI" id="CHEBI:78442"/>
        <dbReference type="ChEBI" id="CHEBI:78497"/>
        <dbReference type="ChEBI" id="CHEBI:456215"/>
        <dbReference type="EC" id="6.1.1.7"/>
    </reaction>
</comment>
<sequence>MDIRAQFLNFFASKGHEITPSSPLVPDDASLLFTNAGMVPFKNIFTGEVPRPTPPRKTSCQTCIRAGGKHNDLDNVGYTARHHTFFEMLGNFSFGDYFKKEAIAYAWEFVTEVLKLPKERLYVTVHEKDDEAYTLWQAHIEKERIYQFGDKDNFWQMGDTGPCGPCSEIFYDQGEEHFHSSEDYMGGDGDRFLEIWNLVFMQYERSSDGTLSPLPKPSIDTGMGLERVYAIKEGKLSNFDSSLFMPLINQIASLCGRAYVYENGASYRVIADHIRSSAFLLAQGVSFDKEGRGYVLRRILRRALRHGYLLGLKEPFMYKLVDVLCELMGGHYAYLNEKKEAIKEQIKLEEERFLGTIEKGIELFNEELAKTQNIFSGEIAFKLYDTYGFPLDLTQDMLREKGLSIDEECFERLMSEQKERAKAAWKGSGDKVVSGDFKILLERFGKNEFVGYTQKACESQILALLDENFKMQEKLHNGQTGWVFLDKTPFYANSGGQVGDKGFLGENEISDTQKFFELNLSKITAKNELKLDEKLLAHIDEDKREQIARHHSATHLLHYALRKILGTHIAQAGSLVEFNKLRFDFNHPKALTKEELEKIENLVNEMISSSYPALLEEMSLDDAKKSGAIALFSEKYENKVRVLSLGESKELCGGTHVNNSAEIGSFFILKESGVSAGVRRIEAVVSKAAHAYAKNALKELESLKIELKNNDLLSGISKLKNEISKLKNELKNSNSSELKSENIKGVQICIAKIENGDIKAMIDHFKNQFEKAVILLIQEKEGKISLAAGVKNAPLKAGNLVKNIAMILGGNGGGKDDFATAGGKDLTKIDEALKEAKSFIEKGI</sequence>
<dbReference type="FunFam" id="3.30.930.10:FF:000004">
    <property type="entry name" value="Alanine--tRNA ligase"/>
    <property type="match status" value="1"/>
</dbReference>
<organism evidence="14">
    <name type="scientific">Campylobacter upsaliensis</name>
    <dbReference type="NCBI Taxonomy" id="28080"/>
    <lineage>
        <taxon>Bacteria</taxon>
        <taxon>Pseudomonadati</taxon>
        <taxon>Campylobacterota</taxon>
        <taxon>Epsilonproteobacteria</taxon>
        <taxon>Campylobacterales</taxon>
        <taxon>Campylobacteraceae</taxon>
        <taxon>Campylobacter</taxon>
    </lineage>
</organism>
<dbReference type="GO" id="GO:0008270">
    <property type="term" value="F:zinc ion binding"/>
    <property type="evidence" value="ECO:0007669"/>
    <property type="project" value="UniProtKB-UniRule"/>
</dbReference>
<dbReference type="InterPro" id="IPR012947">
    <property type="entry name" value="tRNA_SAD"/>
</dbReference>
<keyword evidence="2 11" id="KW-0820">tRNA-binding</keyword>
<feature type="coiled-coil region" evidence="12">
    <location>
        <begin position="690"/>
        <end position="736"/>
    </location>
</feature>
<evidence type="ECO:0000256" key="7">
    <source>
        <dbReference type="ARBA" id="ARBA00022840"/>
    </source>
</evidence>
<evidence type="ECO:0000256" key="1">
    <source>
        <dbReference type="ARBA" id="ARBA00008226"/>
    </source>
</evidence>
<dbReference type="FunFam" id="3.30.980.10:FF:000004">
    <property type="entry name" value="Alanine--tRNA ligase, cytoplasmic"/>
    <property type="match status" value="1"/>
</dbReference>
<keyword evidence="9 11" id="KW-0648">Protein biosynthesis</keyword>
<dbReference type="PANTHER" id="PTHR11777">
    <property type="entry name" value="ALANYL-TRNA SYNTHETASE"/>
    <property type="match status" value="1"/>
</dbReference>
<dbReference type="InterPro" id="IPR009000">
    <property type="entry name" value="Transl_B-barrel_sf"/>
</dbReference>
<dbReference type="Pfam" id="PF01411">
    <property type="entry name" value="tRNA-synt_2c"/>
    <property type="match status" value="1"/>
</dbReference>
<feature type="binding site" evidence="11">
    <location>
        <position position="652"/>
    </location>
    <ligand>
        <name>Zn(2+)</name>
        <dbReference type="ChEBI" id="CHEBI:29105"/>
    </ligand>
</feature>
<evidence type="ECO:0000313" key="14">
    <source>
        <dbReference type="EMBL" id="EAL8902867.1"/>
    </source>
</evidence>
<dbReference type="GO" id="GO:0006419">
    <property type="term" value="P:alanyl-tRNA aminoacylation"/>
    <property type="evidence" value="ECO:0007669"/>
    <property type="project" value="UniProtKB-UniRule"/>
</dbReference>
<feature type="binding site" evidence="11">
    <location>
        <position position="656"/>
    </location>
    <ligand>
        <name>Zn(2+)</name>
        <dbReference type="ChEBI" id="CHEBI:29105"/>
    </ligand>
</feature>
<comment type="similarity">
    <text evidence="1 11">Belongs to the class-II aminoacyl-tRNA synthetase family.</text>
</comment>
<dbReference type="InterPro" id="IPR018164">
    <property type="entry name" value="Ala-tRNA-synth_IIc_N"/>
</dbReference>
<evidence type="ECO:0000256" key="10">
    <source>
        <dbReference type="ARBA" id="ARBA00023146"/>
    </source>
</evidence>
<name>A0A5L8Z6T2_CAMUP</name>
<evidence type="ECO:0000256" key="6">
    <source>
        <dbReference type="ARBA" id="ARBA00022833"/>
    </source>
</evidence>
<evidence type="ECO:0000256" key="11">
    <source>
        <dbReference type="HAMAP-Rule" id="MF_00036"/>
    </source>
</evidence>
<keyword evidence="11" id="KW-0963">Cytoplasm</keyword>
<dbReference type="GO" id="GO:0005829">
    <property type="term" value="C:cytosol"/>
    <property type="evidence" value="ECO:0007669"/>
    <property type="project" value="TreeGrafter"/>
</dbReference>
<dbReference type="NCBIfam" id="TIGR00344">
    <property type="entry name" value="alaS"/>
    <property type="match status" value="1"/>
</dbReference>
<dbReference type="InterPro" id="IPR018165">
    <property type="entry name" value="Ala-tRNA-synth_IIc_core"/>
</dbReference>
<comment type="domain">
    <text evidence="11">Consists of three domains; the N-terminal catalytic domain, the editing domain and the C-terminal C-Ala domain. The editing domain removes incorrectly charged amino acids, while the C-Ala domain, along with tRNA(Ala), serves as a bridge to cooperatively bring together the editing and aminoacylation centers thus stimulating deacylation of misacylated tRNAs.</text>
</comment>
<evidence type="ECO:0000256" key="9">
    <source>
        <dbReference type="ARBA" id="ARBA00022917"/>
    </source>
</evidence>
<dbReference type="Gene3D" id="3.30.930.10">
    <property type="entry name" value="Bira Bifunctional Protein, Domain 2"/>
    <property type="match status" value="1"/>
</dbReference>
<dbReference type="CDD" id="cd00673">
    <property type="entry name" value="AlaRS_core"/>
    <property type="match status" value="1"/>
</dbReference>
<comment type="cofactor">
    <cofactor evidence="11">
        <name>Zn(2+)</name>
        <dbReference type="ChEBI" id="CHEBI:29105"/>
    </cofactor>
    <text evidence="11">Binds 1 zinc ion per subunit.</text>
</comment>
<dbReference type="SUPFAM" id="SSF101353">
    <property type="entry name" value="Putative anticodon-binding domain of alanyl-tRNA synthetase (AlaRS)"/>
    <property type="match status" value="1"/>
</dbReference>
<keyword evidence="6 11" id="KW-0862">Zinc</keyword>
<dbReference type="Gene3D" id="2.40.30.130">
    <property type="match status" value="1"/>
</dbReference>
<evidence type="ECO:0000256" key="8">
    <source>
        <dbReference type="ARBA" id="ARBA00022884"/>
    </source>
</evidence>
<evidence type="ECO:0000256" key="3">
    <source>
        <dbReference type="ARBA" id="ARBA00022598"/>
    </source>
</evidence>
<dbReference type="GO" id="GO:0002161">
    <property type="term" value="F:aminoacyl-tRNA deacylase activity"/>
    <property type="evidence" value="ECO:0007669"/>
    <property type="project" value="TreeGrafter"/>
</dbReference>
<dbReference type="Pfam" id="PF02272">
    <property type="entry name" value="DHHA1"/>
    <property type="match status" value="1"/>
</dbReference>
<keyword evidence="3 11" id="KW-0436">Ligase</keyword>
<reference evidence="14" key="1">
    <citation type="submission" date="2018-08" db="EMBL/GenBank/DDBJ databases">
        <authorList>
            <consortium name="PulseNet: The National Subtyping Network for Foodborne Disease Surveillance"/>
            <person name="Tarr C.L."/>
            <person name="Trees E."/>
            <person name="Katz L.S."/>
            <person name="Carleton-Romer H.A."/>
            <person name="Stroika S."/>
            <person name="Kucerova Z."/>
            <person name="Roache K.F."/>
            <person name="Sabol A.L."/>
            <person name="Besser J."/>
            <person name="Gerner-Smidt P."/>
        </authorList>
    </citation>
    <scope>NUCLEOTIDE SEQUENCE</scope>
    <source>
        <strain evidence="14">PNUSAC005770</strain>
    </source>
</reference>
<dbReference type="SUPFAM" id="SSF55186">
    <property type="entry name" value="ThrRS/AlaRS common domain"/>
    <property type="match status" value="1"/>
</dbReference>